<dbReference type="Pfam" id="PF07698">
    <property type="entry name" value="7TM-7TMR_HD"/>
    <property type="match status" value="1"/>
</dbReference>
<evidence type="ECO:0000313" key="3">
    <source>
        <dbReference type="EMBL" id="MBA9025476.1"/>
    </source>
</evidence>
<dbReference type="PANTHER" id="PTHR36442">
    <property type="entry name" value="CYCLIC-DI-AMP PHOSPHODIESTERASE PGPH"/>
    <property type="match status" value="1"/>
</dbReference>
<dbReference type="SUPFAM" id="SSF109604">
    <property type="entry name" value="HD-domain/PDEase-like"/>
    <property type="match status" value="1"/>
</dbReference>
<evidence type="ECO:0000313" key="4">
    <source>
        <dbReference type="Proteomes" id="UP000626697"/>
    </source>
</evidence>
<keyword evidence="4" id="KW-1185">Reference proteome</keyword>
<dbReference type="InterPro" id="IPR006675">
    <property type="entry name" value="HDIG_dom"/>
</dbReference>
<reference evidence="3 4" key="1">
    <citation type="submission" date="2020-08" db="EMBL/GenBank/DDBJ databases">
        <title>Genomic Encyclopedia of Type Strains, Phase IV (KMG-IV): sequencing the most valuable type-strain genomes for metagenomic binning, comparative biology and taxonomic classification.</title>
        <authorList>
            <person name="Goeker M."/>
        </authorList>
    </citation>
    <scope>NUCLEOTIDE SEQUENCE [LARGE SCALE GENOMIC DNA]</scope>
    <source>
        <strain evidence="3 4">DSM 105481</strain>
    </source>
</reference>
<feature type="transmembrane region" description="Helical" evidence="1">
    <location>
        <begin position="419"/>
        <end position="437"/>
    </location>
</feature>
<dbReference type="PROSITE" id="PS51831">
    <property type="entry name" value="HD"/>
    <property type="match status" value="1"/>
</dbReference>
<sequence>MKRVQDYVRKLRELLGNRFVRVLLFVLIGVYCCFIMFSNVKPEKINIQLFQPSEQTIRATKTVEDTYKTEQEKDEATKQVSDVYTLKKEYAQNKVDLISSIFDSALEVKKEAEEPIGKSETGKPNPVTVEDQLALLKEKLTEDVSREIGDSVLSSLVNADEDELNITKDLTITAVNNVMSAKIAANDVENAKKRAEEELRYASISSELKSASVSLARNAIIQNYFFDRDKTEDQRRKAVETVEPVKILQGQIIVEEGQLVDREVYRQLELAGFLNNENTIYPFAGLFLLVFISLAGFYYYFYHSNNLEISKTNQMLIFALVFILSIGTMKIFSLLGDLKYGEIGYFFPAALAAMLLKILLNERFAAAIMIMLGAFGSIIFNADTPGNLNYTVGLYILFSGIAAIVIMSRKNFQMKILQAGLVSSVINIMLVFAITSITNGNYTKMEFMIYSLAAIVSALGSAVLTIGLLPFFEAGFGILSSIKLLELANPNHPLIRKILTEAPGTYHHSVMVANLAESACEAIGANGLLARVGCYYHDIGKTKRPHFFIENQMNSENPHDRLPPETSKNIIIAHAVDGAAMLRKHKFPQEIIDIAEQHHGTTLLKFFYHKALKEDESTLEETYRYPGPKSQSKEVAIIGIADSVEAAVRSMNHPTQEKIEALVRAIITDRLNDNQFDECNITMRELNVVREALCESLHGIFHSRIEYPEMNKTEQKVNV</sequence>
<accession>A0ABR6CL94</accession>
<dbReference type="PANTHER" id="PTHR36442:SF1">
    <property type="entry name" value="CYCLIC-DI-AMP PHOSPHODIESTERASE PGPH"/>
    <property type="match status" value="1"/>
</dbReference>
<dbReference type="InterPro" id="IPR011624">
    <property type="entry name" value="Metal-dep_PHydrolase_7TM_extra"/>
</dbReference>
<dbReference type="EMBL" id="JACJHX010000002">
    <property type="protein sequence ID" value="MBA9025476.1"/>
    <property type="molecule type" value="Genomic_DNA"/>
</dbReference>
<dbReference type="Proteomes" id="UP000626697">
    <property type="component" value="Unassembled WGS sequence"/>
</dbReference>
<keyword evidence="1" id="KW-1133">Transmembrane helix</keyword>
<feature type="transmembrane region" description="Helical" evidence="1">
    <location>
        <begin position="280"/>
        <end position="302"/>
    </location>
</feature>
<feature type="transmembrane region" description="Helical" evidence="1">
    <location>
        <begin position="20"/>
        <end position="40"/>
    </location>
</feature>
<feature type="transmembrane region" description="Helical" evidence="1">
    <location>
        <begin position="449"/>
        <end position="472"/>
    </location>
</feature>
<feature type="transmembrane region" description="Helical" evidence="1">
    <location>
        <begin position="388"/>
        <end position="407"/>
    </location>
</feature>
<name>A0ABR6CL94_9BACI</name>
<evidence type="ECO:0000256" key="1">
    <source>
        <dbReference type="SAM" id="Phobius"/>
    </source>
</evidence>
<dbReference type="InterPro" id="IPR052722">
    <property type="entry name" value="PgpH_phosphodiesterase"/>
</dbReference>
<feature type="transmembrane region" description="Helical" evidence="1">
    <location>
        <begin position="314"/>
        <end position="336"/>
    </location>
</feature>
<protein>
    <recommendedName>
        <fullName evidence="2">HD domain-containing protein</fullName>
    </recommendedName>
</protein>
<proteinExistence type="predicted"/>
<dbReference type="RefSeq" id="WP_028391845.1">
    <property type="nucleotide sequence ID" value="NZ_JACJHX010000002.1"/>
</dbReference>
<dbReference type="Gene3D" id="1.10.3210.10">
    <property type="entry name" value="Hypothetical protein af1432"/>
    <property type="match status" value="1"/>
</dbReference>
<feature type="transmembrane region" description="Helical" evidence="1">
    <location>
        <begin position="364"/>
        <end position="382"/>
    </location>
</feature>
<keyword evidence="1" id="KW-0812">Transmembrane</keyword>
<dbReference type="Pfam" id="PF07697">
    <property type="entry name" value="7TMR-HDED"/>
    <property type="match status" value="1"/>
</dbReference>
<dbReference type="InterPro" id="IPR011621">
    <property type="entry name" value="Metal-dep_PHydrolase_7TM_intra"/>
</dbReference>
<dbReference type="CDD" id="cd00077">
    <property type="entry name" value="HDc"/>
    <property type="match status" value="1"/>
</dbReference>
<evidence type="ECO:0000259" key="2">
    <source>
        <dbReference type="PROSITE" id="PS51831"/>
    </source>
</evidence>
<organism evidence="3 4">
    <name type="scientific">Peribacillus huizhouensis</name>
    <dbReference type="NCBI Taxonomy" id="1501239"/>
    <lineage>
        <taxon>Bacteria</taxon>
        <taxon>Bacillati</taxon>
        <taxon>Bacillota</taxon>
        <taxon>Bacilli</taxon>
        <taxon>Bacillales</taxon>
        <taxon>Bacillaceae</taxon>
        <taxon>Peribacillus</taxon>
    </lineage>
</organism>
<dbReference type="InterPro" id="IPR006674">
    <property type="entry name" value="HD_domain"/>
</dbReference>
<feature type="domain" description="HD" evidence="2">
    <location>
        <begin position="505"/>
        <end position="647"/>
    </location>
</feature>
<dbReference type="NCBIfam" id="TIGR00277">
    <property type="entry name" value="HDIG"/>
    <property type="match status" value="1"/>
</dbReference>
<dbReference type="InterPro" id="IPR003607">
    <property type="entry name" value="HD/PDEase_dom"/>
</dbReference>
<comment type="caution">
    <text evidence="3">The sequence shown here is derived from an EMBL/GenBank/DDBJ whole genome shotgun (WGS) entry which is preliminary data.</text>
</comment>
<dbReference type="SMART" id="SM00471">
    <property type="entry name" value="HDc"/>
    <property type="match status" value="1"/>
</dbReference>
<keyword evidence="1" id="KW-0472">Membrane</keyword>
<gene>
    <name evidence="3" type="ORF">HNP81_000759</name>
</gene>
<dbReference type="Pfam" id="PF01966">
    <property type="entry name" value="HD"/>
    <property type="match status" value="1"/>
</dbReference>